<dbReference type="CDD" id="cd16917">
    <property type="entry name" value="HATPase_UhpB-NarQ-NarX-like"/>
    <property type="match status" value="1"/>
</dbReference>
<feature type="domain" description="Histidine kinase" evidence="4">
    <location>
        <begin position="161"/>
        <end position="353"/>
    </location>
</feature>
<dbReference type="AlphaFoldDB" id="A0A2A2SJ69"/>
<dbReference type="RefSeq" id="WP_095996307.1">
    <property type="nucleotide sequence ID" value="NZ_NSLI01000001.1"/>
</dbReference>
<accession>A0A2A2SJ69</accession>
<dbReference type="PANTHER" id="PTHR24421">
    <property type="entry name" value="NITRATE/NITRITE SENSOR PROTEIN NARX-RELATED"/>
    <property type="match status" value="1"/>
</dbReference>
<dbReference type="Gene3D" id="3.30.565.10">
    <property type="entry name" value="Histidine kinase-like ATPase, C-terminal domain"/>
    <property type="match status" value="1"/>
</dbReference>
<dbReference type="Proteomes" id="UP000218151">
    <property type="component" value="Unassembled WGS sequence"/>
</dbReference>
<gene>
    <name evidence="5" type="ORF">CKY28_00020</name>
</gene>
<dbReference type="Pfam" id="PF07730">
    <property type="entry name" value="HisKA_3"/>
    <property type="match status" value="1"/>
</dbReference>
<evidence type="ECO:0000256" key="3">
    <source>
        <dbReference type="ARBA" id="ARBA00023012"/>
    </source>
</evidence>
<evidence type="ECO:0000313" key="5">
    <source>
        <dbReference type="EMBL" id="PAX09200.1"/>
    </source>
</evidence>
<dbReference type="GO" id="GO:0000155">
    <property type="term" value="F:phosphorelay sensor kinase activity"/>
    <property type="evidence" value="ECO:0007669"/>
    <property type="project" value="InterPro"/>
</dbReference>
<keyword evidence="2 5" id="KW-0418">Kinase</keyword>
<organism evidence="5 6">
    <name type="scientific">Sphingomonas lenta</name>
    <dbReference type="NCBI Taxonomy" id="1141887"/>
    <lineage>
        <taxon>Bacteria</taxon>
        <taxon>Pseudomonadati</taxon>
        <taxon>Pseudomonadota</taxon>
        <taxon>Alphaproteobacteria</taxon>
        <taxon>Sphingomonadales</taxon>
        <taxon>Sphingomonadaceae</taxon>
        <taxon>Sphingomonas</taxon>
    </lineage>
</organism>
<dbReference type="Pfam" id="PF02518">
    <property type="entry name" value="HATPase_c"/>
    <property type="match status" value="1"/>
</dbReference>
<dbReference type="OrthoDB" id="9778496at2"/>
<keyword evidence="3" id="KW-0902">Two-component regulatory system</keyword>
<proteinExistence type="predicted"/>
<name>A0A2A2SJ69_9SPHN</name>
<dbReference type="PROSITE" id="PS50109">
    <property type="entry name" value="HIS_KIN"/>
    <property type="match status" value="1"/>
</dbReference>
<keyword evidence="1" id="KW-0808">Transferase</keyword>
<dbReference type="InterPro" id="IPR005467">
    <property type="entry name" value="His_kinase_dom"/>
</dbReference>
<dbReference type="SMART" id="SM00387">
    <property type="entry name" value="HATPase_c"/>
    <property type="match status" value="1"/>
</dbReference>
<comment type="caution">
    <text evidence="5">The sequence shown here is derived from an EMBL/GenBank/DDBJ whole genome shotgun (WGS) entry which is preliminary data.</text>
</comment>
<dbReference type="InterPro" id="IPR011712">
    <property type="entry name" value="Sig_transdc_His_kin_sub3_dim/P"/>
</dbReference>
<reference evidence="6" key="1">
    <citation type="submission" date="2017-09" db="EMBL/GenBank/DDBJ databases">
        <authorList>
            <person name="Feng G."/>
            <person name="Zhu H."/>
        </authorList>
    </citation>
    <scope>NUCLEOTIDE SEQUENCE [LARGE SCALE GENOMIC DNA]</scope>
    <source>
        <strain evidence="6">1PNM-20</strain>
    </source>
</reference>
<dbReference type="Gene3D" id="1.20.5.1930">
    <property type="match status" value="1"/>
</dbReference>
<keyword evidence="6" id="KW-1185">Reference proteome</keyword>
<evidence type="ECO:0000256" key="1">
    <source>
        <dbReference type="ARBA" id="ARBA00022679"/>
    </source>
</evidence>
<dbReference type="GO" id="GO:0046983">
    <property type="term" value="F:protein dimerization activity"/>
    <property type="evidence" value="ECO:0007669"/>
    <property type="project" value="InterPro"/>
</dbReference>
<evidence type="ECO:0000313" key="6">
    <source>
        <dbReference type="Proteomes" id="UP000218151"/>
    </source>
</evidence>
<evidence type="ECO:0000259" key="4">
    <source>
        <dbReference type="PROSITE" id="PS50109"/>
    </source>
</evidence>
<dbReference type="SUPFAM" id="SSF55874">
    <property type="entry name" value="ATPase domain of HSP90 chaperone/DNA topoisomerase II/histidine kinase"/>
    <property type="match status" value="1"/>
</dbReference>
<dbReference type="InterPro" id="IPR003594">
    <property type="entry name" value="HATPase_dom"/>
</dbReference>
<evidence type="ECO:0000256" key="2">
    <source>
        <dbReference type="ARBA" id="ARBA00022777"/>
    </source>
</evidence>
<dbReference type="InterPro" id="IPR036890">
    <property type="entry name" value="HATPase_C_sf"/>
</dbReference>
<sequence length="353" mass="36443">MEQTVLASSAATPPGTAGDLRRLYREAEARAARLRLLVEAGRRLAGAQGPALDGAAAGAAQAAAFLMGYARGRVVRSGDALDPTDCVTLALLPPGSAGGPVGTLALADRLGPSDGSDAEDRAAVDVLLQLIAGALAARDREERLAGLLAELFSAQERERAHVARELHDGVAQVATAALRRAELAEASGEPADIARAAELMRTTVTELRRVIAGMRPTALDDLGLAAAIERLAADLGDEGYEVGLSLELVSPLPLPLEAGLFRVAQEALNNVRMHAGGPCRVDVALWRPADRAEVALSVRDAGRGFAPDMGGDHGREHLGLAFMRERVAALGGTLRVDAAPGAGVRVMATVPAA</sequence>
<protein>
    <submittedName>
        <fullName evidence="5">Histidine kinase</fullName>
    </submittedName>
</protein>
<dbReference type="GO" id="GO:0016020">
    <property type="term" value="C:membrane"/>
    <property type="evidence" value="ECO:0007669"/>
    <property type="project" value="InterPro"/>
</dbReference>
<dbReference type="InterPro" id="IPR050482">
    <property type="entry name" value="Sensor_HK_TwoCompSys"/>
</dbReference>
<dbReference type="EMBL" id="NSLI01000001">
    <property type="protein sequence ID" value="PAX09200.1"/>
    <property type="molecule type" value="Genomic_DNA"/>
</dbReference>